<dbReference type="Gene3D" id="3.60.21.10">
    <property type="match status" value="1"/>
</dbReference>
<reference evidence="2" key="1">
    <citation type="journal article" date="2015" name="Nature">
        <title>Complex archaea that bridge the gap between prokaryotes and eukaryotes.</title>
        <authorList>
            <person name="Spang A."/>
            <person name="Saw J.H."/>
            <person name="Jorgensen S.L."/>
            <person name="Zaremba-Niedzwiedzka K."/>
            <person name="Martijn J."/>
            <person name="Lind A.E."/>
            <person name="van Eijk R."/>
            <person name="Schleper C."/>
            <person name="Guy L."/>
            <person name="Ettema T.J."/>
        </authorList>
    </citation>
    <scope>NUCLEOTIDE SEQUENCE</scope>
</reference>
<dbReference type="InterPro" id="IPR050535">
    <property type="entry name" value="DNA_Repair-Maintenance_Comp"/>
</dbReference>
<dbReference type="EMBL" id="LAZR01018027">
    <property type="protein sequence ID" value="KKL97995.1"/>
    <property type="molecule type" value="Genomic_DNA"/>
</dbReference>
<dbReference type="SUPFAM" id="SSF56300">
    <property type="entry name" value="Metallo-dependent phosphatases"/>
    <property type="match status" value="1"/>
</dbReference>
<feature type="domain" description="Calcineurin-like phosphoesterase" evidence="1">
    <location>
        <begin position="4"/>
        <end position="131"/>
    </location>
</feature>
<dbReference type="AlphaFoldDB" id="A0A0F9IW87"/>
<accession>A0A0F9IW87</accession>
<protein>
    <recommendedName>
        <fullName evidence="1">Calcineurin-like phosphoesterase domain-containing protein</fullName>
    </recommendedName>
</protein>
<dbReference type="GO" id="GO:0016787">
    <property type="term" value="F:hydrolase activity"/>
    <property type="evidence" value="ECO:0007669"/>
    <property type="project" value="InterPro"/>
</dbReference>
<proteinExistence type="predicted"/>
<dbReference type="InterPro" id="IPR004843">
    <property type="entry name" value="Calcineurin-like_PHP"/>
</dbReference>
<dbReference type="PANTHER" id="PTHR30337:SF0">
    <property type="entry name" value="NUCLEASE SBCCD SUBUNIT D"/>
    <property type="match status" value="1"/>
</dbReference>
<name>A0A0F9IW87_9ZZZZ</name>
<evidence type="ECO:0000259" key="1">
    <source>
        <dbReference type="Pfam" id="PF00149"/>
    </source>
</evidence>
<evidence type="ECO:0000313" key="2">
    <source>
        <dbReference type="EMBL" id="KKL97995.1"/>
    </source>
</evidence>
<dbReference type="Pfam" id="PF00149">
    <property type="entry name" value="Metallophos"/>
    <property type="match status" value="1"/>
</dbReference>
<gene>
    <name evidence="2" type="ORF">LCGC14_1828830</name>
</gene>
<sequence length="332" mass="37542">MARYALCADLQFDEYARLSTMDKSGLPTRLLDLIACWRWIVEASVNMGCKSLFILGDVFNSRTEVSLSVLDLVCREFHAASKKISLHVIAGNHDSLLRVPDRNSLQVFRGYATIYEEPTRRDTFALVPWIEDLDEYQQAVDTVSRRTGVLFLLSHILLEEAGYHGKGVPLSHLFPKRFKQILLGDVHEPKIITPHVRYVGSPLQIDFRDAGQTRGFCILDAQAQKVTFVENTMSPRFHMLSSGDVEGIRKKDFVRVKTENPKDAIAAVKAAQKITPWVEATLVEVEDTTPRIEVHTKDTHDEVLTRYCEYLGREDAEDLVKLGLAILKEAGD</sequence>
<dbReference type="PANTHER" id="PTHR30337">
    <property type="entry name" value="COMPONENT OF ATP-DEPENDENT DSDNA EXONUCLEASE"/>
    <property type="match status" value="1"/>
</dbReference>
<organism evidence="2">
    <name type="scientific">marine sediment metagenome</name>
    <dbReference type="NCBI Taxonomy" id="412755"/>
    <lineage>
        <taxon>unclassified sequences</taxon>
        <taxon>metagenomes</taxon>
        <taxon>ecological metagenomes</taxon>
    </lineage>
</organism>
<comment type="caution">
    <text evidence="2">The sequence shown here is derived from an EMBL/GenBank/DDBJ whole genome shotgun (WGS) entry which is preliminary data.</text>
</comment>
<dbReference type="InterPro" id="IPR029052">
    <property type="entry name" value="Metallo-depent_PP-like"/>
</dbReference>